<gene>
    <name evidence="1" type="ORF">LCGC14_1295150</name>
</gene>
<dbReference type="AlphaFoldDB" id="A0A0F9KT14"/>
<dbReference type="EMBL" id="LAZR01007505">
    <property type="protein sequence ID" value="KKM84838.1"/>
    <property type="molecule type" value="Genomic_DNA"/>
</dbReference>
<proteinExistence type="predicted"/>
<accession>A0A0F9KT14</accession>
<name>A0A0F9KT14_9ZZZZ</name>
<protein>
    <submittedName>
        <fullName evidence="1">Uncharacterized protein</fullName>
    </submittedName>
</protein>
<sequence>MPISYKEFLEALHTVRKYQQQIKEHHLDITEKLDSISVLATVSRDTNM</sequence>
<evidence type="ECO:0000313" key="1">
    <source>
        <dbReference type="EMBL" id="KKM84838.1"/>
    </source>
</evidence>
<comment type="caution">
    <text evidence="1">The sequence shown here is derived from an EMBL/GenBank/DDBJ whole genome shotgun (WGS) entry which is preliminary data.</text>
</comment>
<organism evidence="1">
    <name type="scientific">marine sediment metagenome</name>
    <dbReference type="NCBI Taxonomy" id="412755"/>
    <lineage>
        <taxon>unclassified sequences</taxon>
        <taxon>metagenomes</taxon>
        <taxon>ecological metagenomes</taxon>
    </lineage>
</organism>
<reference evidence="1" key="1">
    <citation type="journal article" date="2015" name="Nature">
        <title>Complex archaea that bridge the gap between prokaryotes and eukaryotes.</title>
        <authorList>
            <person name="Spang A."/>
            <person name="Saw J.H."/>
            <person name="Jorgensen S.L."/>
            <person name="Zaremba-Niedzwiedzka K."/>
            <person name="Martijn J."/>
            <person name="Lind A.E."/>
            <person name="van Eijk R."/>
            <person name="Schleper C."/>
            <person name="Guy L."/>
            <person name="Ettema T.J."/>
        </authorList>
    </citation>
    <scope>NUCLEOTIDE SEQUENCE</scope>
</reference>